<dbReference type="PANTHER" id="PTHR44240:SF10">
    <property type="entry name" value="J DOMAIN-CONTAINING PROTEIN"/>
    <property type="match status" value="1"/>
</dbReference>
<dbReference type="PROSITE" id="PS50076">
    <property type="entry name" value="DNAJ_2"/>
    <property type="match status" value="1"/>
</dbReference>
<dbReference type="CDD" id="cd06257">
    <property type="entry name" value="DnaJ"/>
    <property type="match status" value="1"/>
</dbReference>
<evidence type="ECO:0000259" key="2">
    <source>
        <dbReference type="PROSITE" id="PS50076"/>
    </source>
</evidence>
<feature type="region of interest" description="Disordered" evidence="1">
    <location>
        <begin position="152"/>
        <end position="202"/>
    </location>
</feature>
<comment type="caution">
    <text evidence="3">The sequence shown here is derived from an EMBL/GenBank/DDBJ whole genome shotgun (WGS) entry which is preliminary data.</text>
</comment>
<evidence type="ECO:0000256" key="1">
    <source>
        <dbReference type="SAM" id="MobiDB-lite"/>
    </source>
</evidence>
<dbReference type="InterPro" id="IPR001623">
    <property type="entry name" value="DnaJ_domain"/>
</dbReference>
<dbReference type="InterPro" id="IPR052276">
    <property type="entry name" value="Diphthamide-biosynth_chaperone"/>
</dbReference>
<dbReference type="EMBL" id="JABMIG020000084">
    <property type="protein sequence ID" value="KAL3794035.1"/>
    <property type="molecule type" value="Genomic_DNA"/>
</dbReference>
<reference evidence="3 4" key="1">
    <citation type="journal article" date="2020" name="G3 (Bethesda)">
        <title>Improved Reference Genome for Cyclotella cryptica CCMP332, a Model for Cell Wall Morphogenesis, Salinity Adaptation, and Lipid Production in Diatoms (Bacillariophyta).</title>
        <authorList>
            <person name="Roberts W.R."/>
            <person name="Downey K.M."/>
            <person name="Ruck E.C."/>
            <person name="Traller J.C."/>
            <person name="Alverson A.J."/>
        </authorList>
    </citation>
    <scope>NUCLEOTIDE SEQUENCE [LARGE SCALE GENOMIC DNA]</scope>
    <source>
        <strain evidence="3 4">CCMP332</strain>
    </source>
</reference>
<dbReference type="Gene3D" id="1.10.287.110">
    <property type="entry name" value="DnaJ domain"/>
    <property type="match status" value="1"/>
</dbReference>
<evidence type="ECO:0000313" key="3">
    <source>
        <dbReference type="EMBL" id="KAL3794035.1"/>
    </source>
</evidence>
<feature type="domain" description="J" evidence="2">
    <location>
        <begin position="54"/>
        <end position="127"/>
    </location>
</feature>
<accession>A0ABD3Q0Y1</accession>
<dbReference type="Pfam" id="PF00226">
    <property type="entry name" value="DnaJ"/>
    <property type="match status" value="1"/>
</dbReference>
<dbReference type="PRINTS" id="PR00625">
    <property type="entry name" value="JDOMAIN"/>
</dbReference>
<evidence type="ECO:0000313" key="4">
    <source>
        <dbReference type="Proteomes" id="UP001516023"/>
    </source>
</evidence>
<dbReference type="SUPFAM" id="SSF46565">
    <property type="entry name" value="Chaperone J-domain"/>
    <property type="match status" value="1"/>
</dbReference>
<dbReference type="Proteomes" id="UP001516023">
    <property type="component" value="Unassembled WGS sequence"/>
</dbReference>
<gene>
    <name evidence="3" type="ORF">HJC23_008923</name>
</gene>
<protein>
    <recommendedName>
        <fullName evidence="2">J domain-containing protein</fullName>
    </recommendedName>
</protein>
<dbReference type="SMART" id="SM00271">
    <property type="entry name" value="DnaJ"/>
    <property type="match status" value="1"/>
</dbReference>
<dbReference type="InterPro" id="IPR036869">
    <property type="entry name" value="J_dom_sf"/>
</dbReference>
<sequence>MQSSLHQLFRLCSNTPSRLRTRREVLNQARVHVLQYADRSRPYFTNTDQMKKSDPYAALGLTWGATATEIKQAFRRQARELHPDVSKLEPAVALEQFKHVKEAYDKLMNNKTGAIGEHRTDLWEEWSFVIWRNSDLIAQERTDVAGVMKKRPVKPAESLRQGSSWGISQLGHPDGRGVPRGRAEYLASGEKRRTSASVGTGMSKWVTKREFKPWKPGK</sequence>
<name>A0ABD3Q0Y1_9STRA</name>
<dbReference type="PANTHER" id="PTHR44240">
    <property type="entry name" value="DNAJ DOMAIN (PROKARYOTIC HEAT SHOCK PROTEIN)-RELATED"/>
    <property type="match status" value="1"/>
</dbReference>
<organism evidence="3 4">
    <name type="scientific">Cyclotella cryptica</name>
    <dbReference type="NCBI Taxonomy" id="29204"/>
    <lineage>
        <taxon>Eukaryota</taxon>
        <taxon>Sar</taxon>
        <taxon>Stramenopiles</taxon>
        <taxon>Ochrophyta</taxon>
        <taxon>Bacillariophyta</taxon>
        <taxon>Coscinodiscophyceae</taxon>
        <taxon>Thalassiosirophycidae</taxon>
        <taxon>Stephanodiscales</taxon>
        <taxon>Stephanodiscaceae</taxon>
        <taxon>Cyclotella</taxon>
    </lineage>
</organism>
<proteinExistence type="predicted"/>
<feature type="compositionally biased region" description="Basic and acidic residues" evidence="1">
    <location>
        <begin position="173"/>
        <end position="193"/>
    </location>
</feature>
<dbReference type="AlphaFoldDB" id="A0ABD3Q0Y1"/>
<keyword evidence="4" id="KW-1185">Reference proteome</keyword>